<dbReference type="AlphaFoldDB" id="A0A6J6D4A9"/>
<proteinExistence type="predicted"/>
<organism evidence="1">
    <name type="scientific">freshwater metagenome</name>
    <dbReference type="NCBI Taxonomy" id="449393"/>
    <lineage>
        <taxon>unclassified sequences</taxon>
        <taxon>metagenomes</taxon>
        <taxon>ecological metagenomes</taxon>
    </lineage>
</organism>
<dbReference type="PROSITE" id="PS51257">
    <property type="entry name" value="PROKAR_LIPOPROTEIN"/>
    <property type="match status" value="1"/>
</dbReference>
<protein>
    <submittedName>
        <fullName evidence="1">Unannotated protein</fullName>
    </submittedName>
</protein>
<name>A0A6J6D4A9_9ZZZZ</name>
<dbReference type="EMBL" id="CAEZTI010000028">
    <property type="protein sequence ID" value="CAB4558730.1"/>
    <property type="molecule type" value="Genomic_DNA"/>
</dbReference>
<sequence length="82" mass="8264">MKRYSIVGVIAVVVLLGACGNDATTISSTSSLSDASQSTSSIASAENAAIDDFTSPVVGGGSFVLSKALADKPVVLWFWAPG</sequence>
<gene>
    <name evidence="1" type="ORF">UFOPK1619_00247</name>
</gene>
<reference evidence="1" key="1">
    <citation type="submission" date="2020-05" db="EMBL/GenBank/DDBJ databases">
        <authorList>
            <person name="Chiriac C."/>
            <person name="Salcher M."/>
            <person name="Ghai R."/>
            <person name="Kavagutti S V."/>
        </authorList>
    </citation>
    <scope>NUCLEOTIDE SEQUENCE</scope>
</reference>
<evidence type="ECO:0000313" key="1">
    <source>
        <dbReference type="EMBL" id="CAB4558730.1"/>
    </source>
</evidence>
<accession>A0A6J6D4A9</accession>